<protein>
    <recommendedName>
        <fullName evidence="9">Periplasmic chaperone PpiD</fullName>
    </recommendedName>
    <alternativeName>
        <fullName evidence="10">Periplasmic folding chaperone</fullName>
    </alternativeName>
</protein>
<organism evidence="13 14">
    <name type="scientific">Pedobacter helvus</name>
    <dbReference type="NCBI Taxonomy" id="2563444"/>
    <lineage>
        <taxon>Bacteria</taxon>
        <taxon>Pseudomonadati</taxon>
        <taxon>Bacteroidota</taxon>
        <taxon>Sphingobacteriia</taxon>
        <taxon>Sphingobacteriales</taxon>
        <taxon>Sphingobacteriaceae</taxon>
        <taxon>Pedobacter</taxon>
    </lineage>
</organism>
<evidence type="ECO:0000256" key="11">
    <source>
        <dbReference type="PROSITE-ProRule" id="PRU00278"/>
    </source>
</evidence>
<keyword evidence="7" id="KW-0143">Chaperone</keyword>
<accession>A0ABW9JHM7</accession>
<dbReference type="InterPro" id="IPR000297">
    <property type="entry name" value="PPIase_PpiC"/>
</dbReference>
<comment type="similarity">
    <text evidence="8">Belongs to the PpiD chaperone family.</text>
</comment>
<dbReference type="RefSeq" id="WP_138729907.1">
    <property type="nucleotide sequence ID" value="NZ_SRMP02000004.1"/>
</dbReference>
<keyword evidence="4" id="KW-0812">Transmembrane</keyword>
<comment type="caution">
    <text evidence="13">The sequence shown here is derived from an EMBL/GenBank/DDBJ whole genome shotgun (WGS) entry which is preliminary data.</text>
</comment>
<keyword evidence="5" id="KW-1133">Transmembrane helix</keyword>
<reference evidence="13 14" key="1">
    <citation type="submission" date="2024-12" db="EMBL/GenBank/DDBJ databases">
        <authorList>
            <person name="Hu S."/>
        </authorList>
    </citation>
    <scope>NUCLEOTIDE SEQUENCE [LARGE SCALE GENOMIC DNA]</scope>
    <source>
        <strain evidence="13 14">P-25</strain>
    </source>
</reference>
<keyword evidence="11" id="KW-0697">Rotamase</keyword>
<gene>
    <name evidence="13" type="ORF">E5L68_004765</name>
</gene>
<dbReference type="InterPro" id="IPR046357">
    <property type="entry name" value="PPIase_dom_sf"/>
</dbReference>
<evidence type="ECO:0000256" key="8">
    <source>
        <dbReference type="ARBA" id="ARBA00038408"/>
    </source>
</evidence>
<evidence type="ECO:0000259" key="12">
    <source>
        <dbReference type="PROSITE" id="PS50198"/>
    </source>
</evidence>
<evidence type="ECO:0000256" key="9">
    <source>
        <dbReference type="ARBA" id="ARBA00040743"/>
    </source>
</evidence>
<evidence type="ECO:0000256" key="3">
    <source>
        <dbReference type="ARBA" id="ARBA00022519"/>
    </source>
</evidence>
<keyword evidence="6" id="KW-0472">Membrane</keyword>
<evidence type="ECO:0000256" key="5">
    <source>
        <dbReference type="ARBA" id="ARBA00022989"/>
    </source>
</evidence>
<dbReference type="SUPFAM" id="SSF109998">
    <property type="entry name" value="Triger factor/SurA peptide-binding domain-like"/>
    <property type="match status" value="1"/>
</dbReference>
<evidence type="ECO:0000256" key="1">
    <source>
        <dbReference type="ARBA" id="ARBA00004382"/>
    </source>
</evidence>
<evidence type="ECO:0000256" key="4">
    <source>
        <dbReference type="ARBA" id="ARBA00022692"/>
    </source>
</evidence>
<evidence type="ECO:0000256" key="7">
    <source>
        <dbReference type="ARBA" id="ARBA00023186"/>
    </source>
</evidence>
<dbReference type="InterPro" id="IPR023058">
    <property type="entry name" value="PPIase_PpiC_CS"/>
</dbReference>
<dbReference type="PROSITE" id="PS01096">
    <property type="entry name" value="PPIC_PPIASE_1"/>
    <property type="match status" value="1"/>
</dbReference>
<dbReference type="InterPro" id="IPR027304">
    <property type="entry name" value="Trigger_fact/SurA_dom_sf"/>
</dbReference>
<dbReference type="PANTHER" id="PTHR47529:SF1">
    <property type="entry name" value="PERIPLASMIC CHAPERONE PPID"/>
    <property type="match status" value="1"/>
</dbReference>
<evidence type="ECO:0000313" key="13">
    <source>
        <dbReference type="EMBL" id="MFN0290688.1"/>
    </source>
</evidence>
<dbReference type="SUPFAM" id="SSF54534">
    <property type="entry name" value="FKBP-like"/>
    <property type="match status" value="1"/>
</dbReference>
<feature type="domain" description="PpiC" evidence="12">
    <location>
        <begin position="344"/>
        <end position="441"/>
    </location>
</feature>
<keyword evidence="2" id="KW-1003">Cell membrane</keyword>
<dbReference type="Proteomes" id="UP001517367">
    <property type="component" value="Unassembled WGS sequence"/>
</dbReference>
<dbReference type="PANTHER" id="PTHR47529">
    <property type="entry name" value="PEPTIDYL-PROLYL CIS-TRANS ISOMERASE D"/>
    <property type="match status" value="1"/>
</dbReference>
<dbReference type="Pfam" id="PF13616">
    <property type="entry name" value="Rotamase_3"/>
    <property type="match status" value="1"/>
</dbReference>
<sequence>MGLMTFMRTKMGYFLVGGIAVVLALFVLEPLLQQGSAIFGASSRTEVGSIDGEAIKYDQFNAKVEQTSAQFKQQYGGVMNPQMQAMAVDQAWQSEIATVVLGKEFERVGLTVSADELFDLVQGKNPSPLITQYFGNPQTGEFDRAAVISSLKSKSQNPQLAQQWLLLESEIEKQALQQKYTKLISNSVYVSSLEANDEYLNRNKLVNFKYVNLDYSSILDANVKLEDADYKAYYEENKKRFDNPQETRDLQYVSFSIQPTAADSAIVKSQVEKLAADFKTTPNDSLFAANNSDVKVPYTYLSKGKLDPAVDSVIFNYSAGSFYGPKFSGNSYKLVKVIDSRFSPDSVKASHILINPAQVGGDDKAVKLADSLKALAQGGSSFAELAKKYSVDGSKDQGGDLGTFARGAMVPEFENAAFDGRPGDIKVVKSQFGVHVIKIEKQVGSSKVVKLAYIEKTLAPSQKTRDAAYKKANAFLAEVKSDNFSALAQKQGYTVGLADRITATQGYAPGLDNPRQLIRDAYEADKGEVLAQVYNMDNAYVVAQVTSIKPKGQLSLEDVKKQIEPQVLNAKKAKMLTEKFDKALSGASNINAVASKVGKTAVPVQNMVFANPIIPGLSQENKVVGTVFGSQVGKLSKAITGDRGVYVFVVDGFTNPAPLANTFKQKESMLMNISQRALGSAFQALQEKSDIKDNRVKFY</sequence>
<proteinExistence type="inferred from homology"/>
<keyword evidence="14" id="KW-1185">Reference proteome</keyword>
<dbReference type="EMBL" id="SRMP02000004">
    <property type="protein sequence ID" value="MFN0290688.1"/>
    <property type="molecule type" value="Genomic_DNA"/>
</dbReference>
<dbReference type="Gene3D" id="3.10.50.40">
    <property type="match status" value="1"/>
</dbReference>
<evidence type="ECO:0000313" key="14">
    <source>
        <dbReference type="Proteomes" id="UP001517367"/>
    </source>
</evidence>
<keyword evidence="11" id="KW-0413">Isomerase</keyword>
<keyword evidence="3" id="KW-0997">Cell inner membrane</keyword>
<evidence type="ECO:0000256" key="10">
    <source>
        <dbReference type="ARBA" id="ARBA00042775"/>
    </source>
</evidence>
<dbReference type="Pfam" id="PF13623">
    <property type="entry name" value="SurA_N_2"/>
    <property type="match status" value="1"/>
</dbReference>
<comment type="subcellular location">
    <subcellularLocation>
        <location evidence="1">Cell inner membrane</location>
        <topology evidence="1">Single-pass type II membrane protein</topology>
        <orientation evidence="1">Periplasmic side</orientation>
    </subcellularLocation>
</comment>
<dbReference type="InterPro" id="IPR052029">
    <property type="entry name" value="PpiD_chaperone"/>
</dbReference>
<evidence type="ECO:0000256" key="2">
    <source>
        <dbReference type="ARBA" id="ARBA00022475"/>
    </source>
</evidence>
<name>A0ABW9JHM7_9SPHI</name>
<evidence type="ECO:0000256" key="6">
    <source>
        <dbReference type="ARBA" id="ARBA00023136"/>
    </source>
</evidence>
<dbReference type="PROSITE" id="PS50198">
    <property type="entry name" value="PPIC_PPIASE_2"/>
    <property type="match status" value="1"/>
</dbReference>